<feature type="domain" description="GST N-terminal" evidence="2">
    <location>
        <begin position="3"/>
        <end position="84"/>
    </location>
</feature>
<dbReference type="InterPro" id="IPR010987">
    <property type="entry name" value="Glutathione-S-Trfase_C-like"/>
</dbReference>
<protein>
    <submittedName>
        <fullName evidence="4">Maleylacetoacetate isomerase</fullName>
        <ecNumber evidence="4">5.2.1.2</ecNumber>
    </submittedName>
</protein>
<dbReference type="CDD" id="cd03042">
    <property type="entry name" value="GST_N_Zeta"/>
    <property type="match status" value="1"/>
</dbReference>
<keyword evidence="5" id="KW-1185">Reference proteome</keyword>
<dbReference type="CDD" id="cd03191">
    <property type="entry name" value="GST_C_Zeta"/>
    <property type="match status" value="1"/>
</dbReference>
<dbReference type="Gene3D" id="3.40.30.10">
    <property type="entry name" value="Glutaredoxin"/>
    <property type="match status" value="1"/>
</dbReference>
<name>A0ABV9F2N2_9SPHN</name>
<proteinExistence type="inferred from homology"/>
<dbReference type="Pfam" id="PF02798">
    <property type="entry name" value="GST_N"/>
    <property type="match status" value="1"/>
</dbReference>
<dbReference type="NCBIfam" id="TIGR01262">
    <property type="entry name" value="maiA"/>
    <property type="match status" value="1"/>
</dbReference>
<dbReference type="InterPro" id="IPR004045">
    <property type="entry name" value="Glutathione_S-Trfase_N"/>
</dbReference>
<dbReference type="Proteomes" id="UP001595957">
    <property type="component" value="Unassembled WGS sequence"/>
</dbReference>
<dbReference type="Pfam" id="PF13410">
    <property type="entry name" value="GST_C_2"/>
    <property type="match status" value="1"/>
</dbReference>
<gene>
    <name evidence="4" type="primary">maiA</name>
    <name evidence="4" type="ORF">ACFO3E_12260</name>
</gene>
<dbReference type="SFLD" id="SFLDS00019">
    <property type="entry name" value="Glutathione_Transferase_(cytos"/>
    <property type="match status" value="1"/>
</dbReference>
<comment type="caution">
    <text evidence="4">The sequence shown here is derived from an EMBL/GenBank/DDBJ whole genome shotgun (WGS) entry which is preliminary data.</text>
</comment>
<sequence length="214" mass="23131">MTAALTLHGYWRSSAAYRVRIALNLKGVDYAQVSHDLTTGAQRQGDYLAIAPHGLVPALETGGTILIESSAILEWIEATWPTPPLLPESADEAAIVRSMAALIGCDIHPLNNLRVLNRLRADFNASEEQVRAWIHHWIEAGFGPLEQMVAQHGGGFAFGDAPTMADCYTVPQLYNARRFGVDLSPYPRLIAAGEAATSLPAVEAAHPERQPDAA</sequence>
<dbReference type="EC" id="5.2.1.2" evidence="4"/>
<evidence type="ECO:0000259" key="3">
    <source>
        <dbReference type="PROSITE" id="PS50405"/>
    </source>
</evidence>
<dbReference type="SUPFAM" id="SSF47616">
    <property type="entry name" value="GST C-terminal domain-like"/>
    <property type="match status" value="1"/>
</dbReference>
<dbReference type="PROSITE" id="PS50404">
    <property type="entry name" value="GST_NTER"/>
    <property type="match status" value="1"/>
</dbReference>
<dbReference type="InterPro" id="IPR036249">
    <property type="entry name" value="Thioredoxin-like_sf"/>
</dbReference>
<dbReference type="GO" id="GO:0016034">
    <property type="term" value="F:maleylacetoacetate isomerase activity"/>
    <property type="evidence" value="ECO:0007669"/>
    <property type="project" value="UniProtKB-EC"/>
</dbReference>
<dbReference type="InterPro" id="IPR005955">
    <property type="entry name" value="GST_Zeta"/>
</dbReference>
<dbReference type="PROSITE" id="PS50405">
    <property type="entry name" value="GST_CTER"/>
    <property type="match status" value="1"/>
</dbReference>
<evidence type="ECO:0000313" key="4">
    <source>
        <dbReference type="EMBL" id="MFC4594961.1"/>
    </source>
</evidence>
<comment type="similarity">
    <text evidence="1">Belongs to the GST superfamily. Zeta family.</text>
</comment>
<dbReference type="InterPro" id="IPR040079">
    <property type="entry name" value="Glutathione_S-Trfase"/>
</dbReference>
<dbReference type="SUPFAM" id="SSF52833">
    <property type="entry name" value="Thioredoxin-like"/>
    <property type="match status" value="1"/>
</dbReference>
<organism evidence="4 5">
    <name type="scientific">Sphingobium tyrosinilyticum</name>
    <dbReference type="NCBI Taxonomy" id="2715436"/>
    <lineage>
        <taxon>Bacteria</taxon>
        <taxon>Pseudomonadati</taxon>
        <taxon>Pseudomonadota</taxon>
        <taxon>Alphaproteobacteria</taxon>
        <taxon>Sphingomonadales</taxon>
        <taxon>Sphingomonadaceae</taxon>
        <taxon>Sphingobium</taxon>
    </lineage>
</organism>
<dbReference type="PANTHER" id="PTHR42673">
    <property type="entry name" value="MALEYLACETOACETATE ISOMERASE"/>
    <property type="match status" value="1"/>
</dbReference>
<evidence type="ECO:0000256" key="1">
    <source>
        <dbReference type="ARBA" id="ARBA00010007"/>
    </source>
</evidence>
<evidence type="ECO:0000313" key="5">
    <source>
        <dbReference type="Proteomes" id="UP001595957"/>
    </source>
</evidence>
<dbReference type="SFLD" id="SFLDG00358">
    <property type="entry name" value="Main_(cytGST)"/>
    <property type="match status" value="1"/>
</dbReference>
<accession>A0ABV9F2N2</accession>
<dbReference type="InterPro" id="IPR036282">
    <property type="entry name" value="Glutathione-S-Trfase_C_sf"/>
</dbReference>
<evidence type="ECO:0000259" key="2">
    <source>
        <dbReference type="PROSITE" id="PS50404"/>
    </source>
</evidence>
<dbReference type="InterPro" id="IPR034333">
    <property type="entry name" value="GST_Zeta_N"/>
</dbReference>
<reference evidence="5" key="1">
    <citation type="journal article" date="2019" name="Int. J. Syst. Evol. Microbiol.">
        <title>The Global Catalogue of Microorganisms (GCM) 10K type strain sequencing project: providing services to taxonomists for standard genome sequencing and annotation.</title>
        <authorList>
            <consortium name="The Broad Institute Genomics Platform"/>
            <consortium name="The Broad Institute Genome Sequencing Center for Infectious Disease"/>
            <person name="Wu L."/>
            <person name="Ma J."/>
        </authorList>
    </citation>
    <scope>NUCLEOTIDE SEQUENCE [LARGE SCALE GENOMIC DNA]</scope>
    <source>
        <strain evidence="5">NBRC 103632</strain>
    </source>
</reference>
<feature type="domain" description="GST C-terminal" evidence="3">
    <location>
        <begin position="89"/>
        <end position="214"/>
    </location>
</feature>
<dbReference type="RefSeq" id="WP_066531405.1">
    <property type="nucleotide sequence ID" value="NZ_JBHSFZ010000025.1"/>
</dbReference>
<dbReference type="Gene3D" id="1.20.1050.10">
    <property type="match status" value="1"/>
</dbReference>
<dbReference type="EMBL" id="JBHSFZ010000025">
    <property type="protein sequence ID" value="MFC4594961.1"/>
    <property type="molecule type" value="Genomic_DNA"/>
</dbReference>
<dbReference type="PANTHER" id="PTHR42673:SF21">
    <property type="entry name" value="GLUTATHIONE S-TRANSFERASE YFCF"/>
    <property type="match status" value="1"/>
</dbReference>
<dbReference type="InterPro" id="IPR034330">
    <property type="entry name" value="GST_Zeta_C"/>
</dbReference>
<keyword evidence="4" id="KW-0413">Isomerase</keyword>